<dbReference type="EMBL" id="FPKR01000006">
    <property type="protein sequence ID" value="SFZ76164.1"/>
    <property type="molecule type" value="Genomic_DNA"/>
</dbReference>
<gene>
    <name evidence="2" type="ORF">SAMN02745887_01898</name>
</gene>
<protein>
    <submittedName>
        <fullName evidence="2">Uncharacterized protein</fullName>
    </submittedName>
</protein>
<dbReference type="STRING" id="1121279.SAMN02745887_01898"/>
<keyword evidence="1" id="KW-0812">Transmembrane</keyword>
<dbReference type="RefSeq" id="WP_072428399.1">
    <property type="nucleotide sequence ID" value="NZ_FPKR01000006.1"/>
</dbReference>
<reference evidence="2 3" key="1">
    <citation type="submission" date="2016-11" db="EMBL/GenBank/DDBJ databases">
        <authorList>
            <person name="Jaros S."/>
            <person name="Januszkiewicz K."/>
            <person name="Wedrychowicz H."/>
        </authorList>
    </citation>
    <scope>NUCLEOTIDE SEQUENCE [LARGE SCALE GENOMIC DNA]</scope>
    <source>
        <strain evidence="2 3">DSM 18899</strain>
    </source>
</reference>
<organism evidence="2 3">
    <name type="scientific">Chitinimonas taiwanensis DSM 18899</name>
    <dbReference type="NCBI Taxonomy" id="1121279"/>
    <lineage>
        <taxon>Bacteria</taxon>
        <taxon>Pseudomonadati</taxon>
        <taxon>Pseudomonadota</taxon>
        <taxon>Betaproteobacteria</taxon>
        <taxon>Neisseriales</taxon>
        <taxon>Chitinibacteraceae</taxon>
        <taxon>Chitinimonas</taxon>
    </lineage>
</organism>
<dbReference type="AlphaFoldDB" id="A0A1K2HH72"/>
<dbReference type="Proteomes" id="UP000186513">
    <property type="component" value="Unassembled WGS sequence"/>
</dbReference>
<evidence type="ECO:0000313" key="2">
    <source>
        <dbReference type="EMBL" id="SFZ76164.1"/>
    </source>
</evidence>
<accession>A0A1K2HH72</accession>
<evidence type="ECO:0000313" key="3">
    <source>
        <dbReference type="Proteomes" id="UP000186513"/>
    </source>
</evidence>
<evidence type="ECO:0000256" key="1">
    <source>
        <dbReference type="SAM" id="Phobius"/>
    </source>
</evidence>
<keyword evidence="3" id="KW-1185">Reference proteome</keyword>
<sequence length="97" mass="10592">MSTSRKLFLSLAVLLGLLALGGALLAGQTVWEILFAEQFCSIRGRYNRVQTCLSWRTHSVDRLLALLGFGFLLLMALGTAAASLLAALFLRRTARAH</sequence>
<keyword evidence="1" id="KW-1133">Transmembrane helix</keyword>
<proteinExistence type="predicted"/>
<keyword evidence="1" id="KW-0472">Membrane</keyword>
<name>A0A1K2HH72_9NEIS</name>
<feature type="transmembrane region" description="Helical" evidence="1">
    <location>
        <begin position="63"/>
        <end position="90"/>
    </location>
</feature>